<organism evidence="2 3">
    <name type="scientific">Tritrichomonas foetus</name>
    <dbReference type="NCBI Taxonomy" id="1144522"/>
    <lineage>
        <taxon>Eukaryota</taxon>
        <taxon>Metamonada</taxon>
        <taxon>Parabasalia</taxon>
        <taxon>Tritrichomonadida</taxon>
        <taxon>Tritrichomonadidae</taxon>
        <taxon>Tritrichomonas</taxon>
    </lineage>
</organism>
<feature type="compositionally biased region" description="Pro residues" evidence="1">
    <location>
        <begin position="95"/>
        <end position="105"/>
    </location>
</feature>
<keyword evidence="3" id="KW-1185">Reference proteome</keyword>
<reference evidence="2" key="1">
    <citation type="submission" date="2016-10" db="EMBL/GenBank/DDBJ databases">
        <authorList>
            <person name="Benchimol M."/>
            <person name="Almeida L.G."/>
            <person name="Vasconcelos A.T."/>
            <person name="Perreira-Neves A."/>
            <person name="Rosa I.A."/>
            <person name="Tasca T."/>
            <person name="Bogo M.R."/>
            <person name="de Souza W."/>
        </authorList>
    </citation>
    <scope>NUCLEOTIDE SEQUENCE [LARGE SCALE GENOMIC DNA]</scope>
    <source>
        <strain evidence="2">K</strain>
    </source>
</reference>
<protein>
    <submittedName>
        <fullName evidence="2">Uncharacterized protein</fullName>
    </submittedName>
</protein>
<dbReference type="GeneID" id="94833193"/>
<evidence type="ECO:0000256" key="1">
    <source>
        <dbReference type="SAM" id="MobiDB-lite"/>
    </source>
</evidence>
<evidence type="ECO:0000313" key="2">
    <source>
        <dbReference type="EMBL" id="OHT14088.1"/>
    </source>
</evidence>
<dbReference type="VEuPathDB" id="TrichDB:TRFO_15622"/>
<name>A0A1J4KT79_9EUKA</name>
<sequence length="176" mass="18778">MGLADFMNMMNQAQTQSDDTDDVSDNNSNNNSIPPQSPVAQQNDFYNHPPPPSPIQPVTTPQATTSPSPIQPVATPQAAAGTSPAQHSQLKSNPLPKPKSSPPQQQPQQAYPTTGSTAHDIMAAAQNDPGKGKRGKKGVARFMKRPSNDAVFDQMLKMSENSCRPESAPIIQAPPQ</sequence>
<evidence type="ECO:0000313" key="3">
    <source>
        <dbReference type="Proteomes" id="UP000179807"/>
    </source>
</evidence>
<dbReference type="EMBL" id="MLAK01000422">
    <property type="protein sequence ID" value="OHT14088.1"/>
    <property type="molecule type" value="Genomic_DNA"/>
</dbReference>
<feature type="region of interest" description="Disordered" evidence="1">
    <location>
        <begin position="1"/>
        <end position="146"/>
    </location>
</feature>
<proteinExistence type="predicted"/>
<comment type="caution">
    <text evidence="2">The sequence shown here is derived from an EMBL/GenBank/DDBJ whole genome shotgun (WGS) entry which is preliminary data.</text>
</comment>
<dbReference type="Proteomes" id="UP000179807">
    <property type="component" value="Unassembled WGS sequence"/>
</dbReference>
<dbReference type="RefSeq" id="XP_068367224.1">
    <property type="nucleotide sequence ID" value="XM_068498489.1"/>
</dbReference>
<feature type="compositionally biased region" description="Basic residues" evidence="1">
    <location>
        <begin position="132"/>
        <end position="144"/>
    </location>
</feature>
<dbReference type="AlphaFoldDB" id="A0A1J4KT79"/>
<accession>A0A1J4KT79</accession>
<gene>
    <name evidence="2" type="ORF">TRFO_15622</name>
</gene>